<proteinExistence type="predicted"/>
<gene>
    <name evidence="1" type="ORF">NPIL_207921</name>
</gene>
<keyword evidence="2" id="KW-1185">Reference proteome</keyword>
<dbReference type="Proteomes" id="UP000887013">
    <property type="component" value="Unassembled WGS sequence"/>
</dbReference>
<protein>
    <submittedName>
        <fullName evidence="1">Uncharacterized protein</fullName>
    </submittedName>
</protein>
<comment type="caution">
    <text evidence="1">The sequence shown here is derived from an EMBL/GenBank/DDBJ whole genome shotgun (WGS) entry which is preliminary data.</text>
</comment>
<name>A0A8X6N189_NEPPI</name>
<accession>A0A8X6N189</accession>
<organism evidence="1 2">
    <name type="scientific">Nephila pilipes</name>
    <name type="common">Giant wood spider</name>
    <name type="synonym">Nephila maculata</name>
    <dbReference type="NCBI Taxonomy" id="299642"/>
    <lineage>
        <taxon>Eukaryota</taxon>
        <taxon>Metazoa</taxon>
        <taxon>Ecdysozoa</taxon>
        <taxon>Arthropoda</taxon>
        <taxon>Chelicerata</taxon>
        <taxon>Arachnida</taxon>
        <taxon>Araneae</taxon>
        <taxon>Araneomorphae</taxon>
        <taxon>Entelegynae</taxon>
        <taxon>Araneoidea</taxon>
        <taxon>Nephilidae</taxon>
        <taxon>Nephila</taxon>
    </lineage>
</organism>
<dbReference type="EMBL" id="BMAW01052926">
    <property type="protein sequence ID" value="GFS88111.1"/>
    <property type="molecule type" value="Genomic_DNA"/>
</dbReference>
<feature type="non-terminal residue" evidence="1">
    <location>
        <position position="1"/>
    </location>
</feature>
<dbReference type="AlphaFoldDB" id="A0A8X6N189"/>
<evidence type="ECO:0000313" key="1">
    <source>
        <dbReference type="EMBL" id="GFS88111.1"/>
    </source>
</evidence>
<reference evidence="1" key="1">
    <citation type="submission" date="2020-08" db="EMBL/GenBank/DDBJ databases">
        <title>Multicomponent nature underlies the extraordinary mechanical properties of spider dragline silk.</title>
        <authorList>
            <person name="Kono N."/>
            <person name="Nakamura H."/>
            <person name="Mori M."/>
            <person name="Yoshida Y."/>
            <person name="Ohtoshi R."/>
            <person name="Malay A.D."/>
            <person name="Moran D.A.P."/>
            <person name="Tomita M."/>
            <person name="Numata K."/>
            <person name="Arakawa K."/>
        </authorList>
    </citation>
    <scope>NUCLEOTIDE SEQUENCE</scope>
</reference>
<sequence length="111" mass="12167">GSDIEVFDIMLTFEQVSKRAVTCLKFPLSSMSISCHHIIDPLVAGARLSRSSNKSSGTDEEMSRFLNSLPCADKGRNLSLNNLPVARLITSGRIPSSVLMSIGRRYLIARL</sequence>
<evidence type="ECO:0000313" key="2">
    <source>
        <dbReference type="Proteomes" id="UP000887013"/>
    </source>
</evidence>